<comment type="similarity">
    <text evidence="2">Belongs to the bacterial solute-binding protein 2 family.</text>
</comment>
<keyword evidence="6" id="KW-1185">Reference proteome</keyword>
<proteinExistence type="inferred from homology"/>
<reference evidence="5" key="2">
    <citation type="submission" date="2020-09" db="EMBL/GenBank/DDBJ databases">
        <authorList>
            <person name="Sun Q."/>
            <person name="Ohkuma M."/>
        </authorList>
    </citation>
    <scope>NUCLEOTIDE SEQUENCE</scope>
    <source>
        <strain evidence="5">JCM 17820</strain>
    </source>
</reference>
<evidence type="ECO:0000313" key="5">
    <source>
        <dbReference type="EMBL" id="GGN95771.1"/>
    </source>
</evidence>
<keyword evidence="3" id="KW-0732">Signal</keyword>
<organism evidence="5 6">
    <name type="scientific">Haloarcula pellucida</name>
    <dbReference type="NCBI Taxonomy" id="1427151"/>
    <lineage>
        <taxon>Archaea</taxon>
        <taxon>Methanobacteriati</taxon>
        <taxon>Methanobacteriota</taxon>
        <taxon>Stenosarchaea group</taxon>
        <taxon>Halobacteria</taxon>
        <taxon>Halobacteriales</taxon>
        <taxon>Haloarculaceae</taxon>
        <taxon>Haloarcula</taxon>
    </lineage>
</organism>
<protein>
    <recommendedName>
        <fullName evidence="4">Periplasmic binding protein domain-containing protein</fullName>
    </recommendedName>
</protein>
<evidence type="ECO:0000256" key="1">
    <source>
        <dbReference type="ARBA" id="ARBA00004196"/>
    </source>
</evidence>
<comment type="subcellular location">
    <subcellularLocation>
        <location evidence="1">Cell envelope</location>
    </subcellularLocation>
</comment>
<dbReference type="InterPro" id="IPR025997">
    <property type="entry name" value="SBP_2_dom"/>
</dbReference>
<sequence>MKGMGQAGLFVQGLAGRWYTEDMDNVEVTITDAQFEPSKQTEQAINLLNQDVDGILLNPASGEASASIAERAAEQDVPVMNFDTATLSEDIVLGNMFGQRRGGEVAAERFTEMLNERGMADQDVKVVTSVFTFSAPTSQQRLYGFTENLPDNVEVVSRVESNGTPEETTPKMVNALRANPEVDAIYSNNVGSGMGALQALQQLDRYKKKDEDGHVMAFGIDGGPTLNQRIEAGYYDFAIDQPLHFYAPMTIELMVKYLDGGQDALPQVGSTVTPGENLTVEDKEVFGVNPWSNNFWGPAPMTEFESNDQTWFPWLKASHAMITEDNALEPYLYGNIARRYQEQQ</sequence>
<dbReference type="PANTHER" id="PTHR46847">
    <property type="entry name" value="D-ALLOSE-BINDING PERIPLASMIC PROTEIN-RELATED"/>
    <property type="match status" value="1"/>
</dbReference>
<evidence type="ECO:0000259" key="4">
    <source>
        <dbReference type="Pfam" id="PF13407"/>
    </source>
</evidence>
<dbReference type="Pfam" id="PF13407">
    <property type="entry name" value="Peripla_BP_4"/>
    <property type="match status" value="1"/>
</dbReference>
<dbReference type="GO" id="GO:0030246">
    <property type="term" value="F:carbohydrate binding"/>
    <property type="evidence" value="ECO:0007669"/>
    <property type="project" value="UniProtKB-ARBA"/>
</dbReference>
<dbReference type="AlphaFoldDB" id="A0A830GML7"/>
<dbReference type="CDD" id="cd01536">
    <property type="entry name" value="PBP1_ABC_sugar_binding-like"/>
    <property type="match status" value="1"/>
</dbReference>
<reference evidence="5" key="1">
    <citation type="journal article" date="2014" name="Int. J. Syst. Evol. Microbiol.">
        <title>Complete genome sequence of Corynebacterium casei LMG S-19264T (=DSM 44701T), isolated from a smear-ripened cheese.</title>
        <authorList>
            <consortium name="US DOE Joint Genome Institute (JGI-PGF)"/>
            <person name="Walter F."/>
            <person name="Albersmeier A."/>
            <person name="Kalinowski J."/>
            <person name="Ruckert C."/>
        </authorList>
    </citation>
    <scope>NUCLEOTIDE SEQUENCE</scope>
    <source>
        <strain evidence="5">JCM 17820</strain>
    </source>
</reference>
<gene>
    <name evidence="5" type="ORF">GCM10009030_23290</name>
</gene>
<dbReference type="EMBL" id="BMOU01000003">
    <property type="protein sequence ID" value="GGN95771.1"/>
    <property type="molecule type" value="Genomic_DNA"/>
</dbReference>
<dbReference type="Proteomes" id="UP000605784">
    <property type="component" value="Unassembled WGS sequence"/>
</dbReference>
<comment type="caution">
    <text evidence="5">The sequence shown here is derived from an EMBL/GenBank/DDBJ whole genome shotgun (WGS) entry which is preliminary data.</text>
</comment>
<evidence type="ECO:0000256" key="2">
    <source>
        <dbReference type="ARBA" id="ARBA00007639"/>
    </source>
</evidence>
<dbReference type="Gene3D" id="3.40.50.2300">
    <property type="match status" value="2"/>
</dbReference>
<dbReference type="SUPFAM" id="SSF53822">
    <property type="entry name" value="Periplasmic binding protein-like I"/>
    <property type="match status" value="1"/>
</dbReference>
<accession>A0A830GML7</accession>
<evidence type="ECO:0000256" key="3">
    <source>
        <dbReference type="ARBA" id="ARBA00022729"/>
    </source>
</evidence>
<feature type="domain" description="Periplasmic binding protein" evidence="4">
    <location>
        <begin position="25"/>
        <end position="261"/>
    </location>
</feature>
<dbReference type="PANTHER" id="PTHR46847:SF1">
    <property type="entry name" value="D-ALLOSE-BINDING PERIPLASMIC PROTEIN-RELATED"/>
    <property type="match status" value="1"/>
</dbReference>
<dbReference type="InterPro" id="IPR028082">
    <property type="entry name" value="Peripla_BP_I"/>
</dbReference>
<evidence type="ECO:0000313" key="6">
    <source>
        <dbReference type="Proteomes" id="UP000605784"/>
    </source>
</evidence>
<name>A0A830GML7_9EURY</name>